<dbReference type="InterPro" id="IPR025328">
    <property type="entry name" value="DUF4234"/>
</dbReference>
<evidence type="ECO:0000259" key="2">
    <source>
        <dbReference type="Pfam" id="PF14018"/>
    </source>
</evidence>
<evidence type="ECO:0000313" key="4">
    <source>
        <dbReference type="Proteomes" id="UP000610760"/>
    </source>
</evidence>
<accession>A0A926E4J5</accession>
<feature type="transmembrane region" description="Helical" evidence="1">
    <location>
        <begin position="47"/>
        <end position="66"/>
    </location>
</feature>
<dbReference type="Pfam" id="PF14018">
    <property type="entry name" value="DUF4234"/>
    <property type="match status" value="1"/>
</dbReference>
<keyword evidence="1" id="KW-0812">Transmembrane</keyword>
<name>A0A926E4J5_9FIRM</name>
<dbReference type="Proteomes" id="UP000610760">
    <property type="component" value="Unassembled WGS sequence"/>
</dbReference>
<keyword evidence="4" id="KW-1185">Reference proteome</keyword>
<feature type="transmembrane region" description="Helical" evidence="1">
    <location>
        <begin position="7"/>
        <end position="27"/>
    </location>
</feature>
<keyword evidence="1" id="KW-1133">Transmembrane helix</keyword>
<proteinExistence type="predicted"/>
<dbReference type="RefSeq" id="WP_249293995.1">
    <property type="nucleotide sequence ID" value="NZ_JACRSV010000001.1"/>
</dbReference>
<comment type="caution">
    <text evidence="3">The sequence shown here is derived from an EMBL/GenBank/DDBJ whole genome shotgun (WGS) entry which is preliminary data.</text>
</comment>
<feature type="transmembrane region" description="Helical" evidence="1">
    <location>
        <begin position="87"/>
        <end position="113"/>
    </location>
</feature>
<dbReference type="EMBL" id="JACRSV010000001">
    <property type="protein sequence ID" value="MBC8559106.1"/>
    <property type="molecule type" value="Genomic_DNA"/>
</dbReference>
<evidence type="ECO:0000256" key="1">
    <source>
        <dbReference type="SAM" id="Phobius"/>
    </source>
</evidence>
<protein>
    <submittedName>
        <fullName evidence="3">DUF4234 domain-containing protein</fullName>
    </submittedName>
</protein>
<dbReference type="AlphaFoldDB" id="A0A926E4J5"/>
<evidence type="ECO:0000313" key="3">
    <source>
        <dbReference type="EMBL" id="MBC8559106.1"/>
    </source>
</evidence>
<sequence length="135" mass="15702">MIRQRNFATVFLLSIITCGIYFFYFLYTTTRDMNIMVGNDNRNTDPGIVVLLSLVTCGLYDLFWYYEQGERIKDLSDRNHVPCSDNGVTYLLFHLLGYLTCSILSWIGLYLFIKNFNNLAFAYNSSMFGTKTQTM</sequence>
<gene>
    <name evidence="3" type="ORF">H8710_03365</name>
</gene>
<feature type="domain" description="DUF4234" evidence="2">
    <location>
        <begin position="47"/>
        <end position="111"/>
    </location>
</feature>
<reference evidence="3" key="1">
    <citation type="submission" date="2020-08" db="EMBL/GenBank/DDBJ databases">
        <title>Genome public.</title>
        <authorList>
            <person name="Liu C."/>
            <person name="Sun Q."/>
        </authorList>
    </citation>
    <scope>NUCLEOTIDE SEQUENCE</scope>
    <source>
        <strain evidence="3">NSJ-33</strain>
    </source>
</reference>
<keyword evidence="1" id="KW-0472">Membrane</keyword>
<organism evidence="3 4">
    <name type="scientific">Fumia xinanensis</name>
    <dbReference type="NCBI Taxonomy" id="2763659"/>
    <lineage>
        <taxon>Bacteria</taxon>
        <taxon>Bacillati</taxon>
        <taxon>Bacillota</taxon>
        <taxon>Clostridia</taxon>
        <taxon>Eubacteriales</taxon>
        <taxon>Oscillospiraceae</taxon>
        <taxon>Fumia</taxon>
    </lineage>
</organism>